<feature type="domain" description="O-antigen ligase-related" evidence="6">
    <location>
        <begin position="201"/>
        <end position="378"/>
    </location>
</feature>
<comment type="subcellular location">
    <subcellularLocation>
        <location evidence="1">Membrane</location>
        <topology evidence="1">Multi-pass membrane protein</topology>
    </subcellularLocation>
</comment>
<feature type="transmembrane region" description="Helical" evidence="5">
    <location>
        <begin position="370"/>
        <end position="390"/>
    </location>
</feature>
<sequence length="448" mass="49553">MKLNNKLLSNISVASVCTLLWIWVLPGTIALRHGLLGIGCIAGVLLIKENWAKLSSAKLNLAPLYLISSLFVWVGIHYLFFSLNPALELSEIKSLWVRSFAGCIMAVGFGISLSQYAHLRKYFYISIFAVPLINTITYFYDCYITDSILKPNDFVKFYFAKIETAYFGGIATAVAVANLIFLFSGRIEKKSYTSIAYYFFGMVLVLFSAMVSSTKNGMAISIALCLLLSIIIAIRAFGGAGGTKKVAIIVLMFLMVLVTLIGYGHKSFALKGWSTIFEDVKVAVDIDKYNQWQFREGAVEAPLNSLGVPAALNTYVRFAYITIGTRLIAAHPFGYGSINQSFNGMQDYEKIYHEHTGQVHSGWVDFGLGYGIPGLGLVILTLLLIIMLGIRQQGELPLVAIMYCLMLTPFGFIAEISYKQYFEATLFFIAFSSTIVAFVGLQKPGQKL</sequence>
<feature type="transmembrane region" description="Helical" evidence="5">
    <location>
        <begin position="424"/>
        <end position="441"/>
    </location>
</feature>
<evidence type="ECO:0000313" key="7">
    <source>
        <dbReference type="EMBL" id="ACB43566.1"/>
    </source>
</evidence>
<dbReference type="EMBL" id="CP001010">
    <property type="protein sequence ID" value="ACB43566.1"/>
    <property type="molecule type" value="Genomic_DNA"/>
</dbReference>
<dbReference type="InterPro" id="IPR007016">
    <property type="entry name" value="O-antigen_ligase-rel_domated"/>
</dbReference>
<proteinExistence type="predicted"/>
<feature type="transmembrane region" description="Helical" evidence="5">
    <location>
        <begin position="164"/>
        <end position="183"/>
    </location>
</feature>
<feature type="transmembrane region" description="Helical" evidence="5">
    <location>
        <begin position="59"/>
        <end position="83"/>
    </location>
</feature>
<gene>
    <name evidence="7" type="ordered locus">Pnec_0271</name>
</gene>
<feature type="transmembrane region" description="Helical" evidence="5">
    <location>
        <begin position="122"/>
        <end position="140"/>
    </location>
</feature>
<dbReference type="AlphaFoldDB" id="B1XT89"/>
<reference evidence="7" key="1">
    <citation type="submission" date="2008-03" db="EMBL/GenBank/DDBJ databases">
        <title>Complete sequence of Polynucleobacter necessarius STIR1.</title>
        <authorList>
            <consortium name="US DOE Joint Genome Institute"/>
            <person name="Copeland A."/>
            <person name="Lucas S."/>
            <person name="Lapidus A."/>
            <person name="Barry K."/>
            <person name="Detter J.C."/>
            <person name="Glavina del Rio T."/>
            <person name="Hammon N."/>
            <person name="Israni S."/>
            <person name="Dalin E."/>
            <person name="Tice H."/>
            <person name="Pitluck S."/>
            <person name="Chain P."/>
            <person name="Malfatti S."/>
            <person name="Shin M."/>
            <person name="Vergez L."/>
            <person name="Schmutz J."/>
            <person name="Larimer F."/>
            <person name="Land M."/>
            <person name="Hauser L."/>
            <person name="Kyrpides N."/>
            <person name="Kim E."/>
            <person name="Hahn M."/>
            <person name="Richardson P."/>
        </authorList>
    </citation>
    <scope>NUCLEOTIDE SEQUENCE [LARGE SCALE GENOMIC DNA]</scope>
    <source>
        <strain evidence="7">STIR1</strain>
    </source>
</reference>
<name>B1XT89_POLNS</name>
<dbReference type="KEGG" id="pne:Pnec_0271"/>
<feature type="transmembrane region" description="Helical" evidence="5">
    <location>
        <begin position="195"/>
        <end position="211"/>
    </location>
</feature>
<feature type="transmembrane region" description="Helical" evidence="5">
    <location>
        <begin position="95"/>
        <end position="113"/>
    </location>
</feature>
<feature type="transmembrane region" description="Helical" evidence="5">
    <location>
        <begin position="217"/>
        <end position="234"/>
    </location>
</feature>
<evidence type="ECO:0000256" key="4">
    <source>
        <dbReference type="ARBA" id="ARBA00023136"/>
    </source>
</evidence>
<keyword evidence="4 5" id="KW-0472">Membrane</keyword>
<protein>
    <recommendedName>
        <fullName evidence="6">O-antigen ligase-related domain-containing protein</fullName>
    </recommendedName>
</protein>
<dbReference type="GO" id="GO:0016020">
    <property type="term" value="C:membrane"/>
    <property type="evidence" value="ECO:0007669"/>
    <property type="project" value="UniProtKB-SubCell"/>
</dbReference>
<dbReference type="eggNOG" id="ENOG50331VK">
    <property type="taxonomic scope" value="Bacteria"/>
</dbReference>
<dbReference type="Pfam" id="PF04932">
    <property type="entry name" value="Wzy_C"/>
    <property type="match status" value="1"/>
</dbReference>
<evidence type="ECO:0000256" key="5">
    <source>
        <dbReference type="SAM" id="Phobius"/>
    </source>
</evidence>
<feature type="transmembrane region" description="Helical" evidence="5">
    <location>
        <begin position="7"/>
        <end position="24"/>
    </location>
</feature>
<evidence type="ECO:0000259" key="6">
    <source>
        <dbReference type="Pfam" id="PF04932"/>
    </source>
</evidence>
<dbReference type="HOGENOM" id="CLU_610920_0_0_4"/>
<dbReference type="InterPro" id="IPR051533">
    <property type="entry name" value="WaaL-like"/>
</dbReference>
<keyword evidence="3 5" id="KW-1133">Transmembrane helix</keyword>
<keyword evidence="2 5" id="KW-0812">Transmembrane</keyword>
<dbReference type="PANTHER" id="PTHR37422">
    <property type="entry name" value="TEICHURONIC ACID BIOSYNTHESIS PROTEIN TUAE"/>
    <property type="match status" value="1"/>
</dbReference>
<dbReference type="PANTHER" id="PTHR37422:SF13">
    <property type="entry name" value="LIPOPOLYSACCHARIDE BIOSYNTHESIS PROTEIN PA4999-RELATED"/>
    <property type="match status" value="1"/>
</dbReference>
<dbReference type="STRING" id="452638.Pnec_0271"/>
<accession>B1XT89</accession>
<evidence type="ECO:0000256" key="1">
    <source>
        <dbReference type="ARBA" id="ARBA00004141"/>
    </source>
</evidence>
<feature type="transmembrane region" description="Helical" evidence="5">
    <location>
        <begin position="30"/>
        <end position="47"/>
    </location>
</feature>
<feature type="transmembrane region" description="Helical" evidence="5">
    <location>
        <begin position="397"/>
        <end position="418"/>
    </location>
</feature>
<evidence type="ECO:0000256" key="3">
    <source>
        <dbReference type="ARBA" id="ARBA00022989"/>
    </source>
</evidence>
<organism evidence="7">
    <name type="scientific">Polynucleobacter necessarius subsp. necessarius (strain STIR1)</name>
    <dbReference type="NCBI Taxonomy" id="452638"/>
    <lineage>
        <taxon>Bacteria</taxon>
        <taxon>Pseudomonadati</taxon>
        <taxon>Pseudomonadota</taxon>
        <taxon>Betaproteobacteria</taxon>
        <taxon>Burkholderiales</taxon>
        <taxon>Burkholderiaceae</taxon>
        <taxon>Polynucleobacter</taxon>
    </lineage>
</organism>
<evidence type="ECO:0000256" key="2">
    <source>
        <dbReference type="ARBA" id="ARBA00022692"/>
    </source>
</evidence>
<feature type="transmembrane region" description="Helical" evidence="5">
    <location>
        <begin position="246"/>
        <end position="264"/>
    </location>
</feature>